<protein>
    <submittedName>
        <fullName evidence="2">Uncharacterized protein isoform 1</fullName>
    </submittedName>
</protein>
<dbReference type="Gramene" id="EOY21193">
    <property type="protein sequence ID" value="EOY21193"/>
    <property type="gene ID" value="TCM_012576"/>
</dbReference>
<proteinExistence type="predicted"/>
<organism evidence="2 3">
    <name type="scientific">Theobroma cacao</name>
    <name type="common">Cacao</name>
    <name type="synonym">Cocoa</name>
    <dbReference type="NCBI Taxonomy" id="3641"/>
    <lineage>
        <taxon>Eukaryota</taxon>
        <taxon>Viridiplantae</taxon>
        <taxon>Streptophyta</taxon>
        <taxon>Embryophyta</taxon>
        <taxon>Tracheophyta</taxon>
        <taxon>Spermatophyta</taxon>
        <taxon>Magnoliopsida</taxon>
        <taxon>eudicotyledons</taxon>
        <taxon>Gunneridae</taxon>
        <taxon>Pentapetalae</taxon>
        <taxon>rosids</taxon>
        <taxon>malvids</taxon>
        <taxon>Malvales</taxon>
        <taxon>Malvaceae</taxon>
        <taxon>Byttnerioideae</taxon>
        <taxon>Theobroma</taxon>
    </lineage>
</organism>
<evidence type="ECO:0000313" key="2">
    <source>
        <dbReference type="EMBL" id="EOY21193.1"/>
    </source>
</evidence>
<reference evidence="2 3" key="1">
    <citation type="journal article" date="2013" name="Genome Biol.">
        <title>The genome sequence of the most widely cultivated cacao type and its use to identify candidate genes regulating pod color.</title>
        <authorList>
            <person name="Motamayor J.C."/>
            <person name="Mockaitis K."/>
            <person name="Schmutz J."/>
            <person name="Haiminen N."/>
            <person name="Iii D.L."/>
            <person name="Cornejo O."/>
            <person name="Findley S.D."/>
            <person name="Zheng P."/>
            <person name="Utro F."/>
            <person name="Royaert S."/>
            <person name="Saski C."/>
            <person name="Jenkins J."/>
            <person name="Podicheti R."/>
            <person name="Zhao M."/>
            <person name="Scheffler B.E."/>
            <person name="Stack J.C."/>
            <person name="Feltus F.A."/>
            <person name="Mustiga G.M."/>
            <person name="Amores F."/>
            <person name="Phillips W."/>
            <person name="Marelli J.P."/>
            <person name="May G.D."/>
            <person name="Shapiro H."/>
            <person name="Ma J."/>
            <person name="Bustamante C.D."/>
            <person name="Schnell R.J."/>
            <person name="Main D."/>
            <person name="Gilbert D."/>
            <person name="Parida L."/>
            <person name="Kuhn D.N."/>
        </authorList>
    </citation>
    <scope>NUCLEOTIDE SEQUENCE [LARGE SCALE GENOMIC DNA]</scope>
    <source>
        <strain evidence="3">cv. Matina 1-6</strain>
    </source>
</reference>
<dbReference type="HOGENOM" id="CLU_2626926_0_0_1"/>
<dbReference type="InParanoid" id="A0A061FVW2"/>
<keyword evidence="3" id="KW-1185">Reference proteome</keyword>
<dbReference type="Proteomes" id="UP000026915">
    <property type="component" value="Chromosome 3"/>
</dbReference>
<sequence>MEKLVQKTCEVSKGIRGKNVCRGFVAIVTGSMGVPSRDRKPNQSSTRGKHKQKVHGKGYRQADFPHNICPCKQQKRVH</sequence>
<evidence type="ECO:0000313" key="3">
    <source>
        <dbReference type="Proteomes" id="UP000026915"/>
    </source>
</evidence>
<feature type="compositionally biased region" description="Basic residues" evidence="1">
    <location>
        <begin position="47"/>
        <end position="58"/>
    </location>
</feature>
<name>A0A061FVW2_THECC</name>
<evidence type="ECO:0000256" key="1">
    <source>
        <dbReference type="SAM" id="MobiDB-lite"/>
    </source>
</evidence>
<feature type="region of interest" description="Disordered" evidence="1">
    <location>
        <begin position="32"/>
        <end position="61"/>
    </location>
</feature>
<gene>
    <name evidence="2" type="ORF">TCM_012576</name>
</gene>
<dbReference type="AlphaFoldDB" id="A0A061FVW2"/>
<dbReference type="EMBL" id="CM001881">
    <property type="protein sequence ID" value="EOY21193.1"/>
    <property type="molecule type" value="Genomic_DNA"/>
</dbReference>
<accession>A0A061FVW2</accession>